<name>A0AA35ZJG7_LACSI</name>
<dbReference type="SUPFAM" id="SSF81383">
    <property type="entry name" value="F-box domain"/>
    <property type="match status" value="1"/>
</dbReference>
<dbReference type="Pfam" id="PF12937">
    <property type="entry name" value="F-box-like"/>
    <property type="match status" value="1"/>
</dbReference>
<dbReference type="InterPro" id="IPR013187">
    <property type="entry name" value="F-box-assoc_dom_typ3"/>
</dbReference>
<proteinExistence type="predicted"/>
<dbReference type="PROSITE" id="PS50181">
    <property type="entry name" value="FBOX"/>
    <property type="match status" value="1"/>
</dbReference>
<dbReference type="InterPro" id="IPR001810">
    <property type="entry name" value="F-box_dom"/>
</dbReference>
<dbReference type="AlphaFoldDB" id="A0AA35ZJG7"/>
<accession>A0AA35ZJG7</accession>
<organism evidence="2 3">
    <name type="scientific">Lactuca saligna</name>
    <name type="common">Willowleaf lettuce</name>
    <dbReference type="NCBI Taxonomy" id="75948"/>
    <lineage>
        <taxon>Eukaryota</taxon>
        <taxon>Viridiplantae</taxon>
        <taxon>Streptophyta</taxon>
        <taxon>Embryophyta</taxon>
        <taxon>Tracheophyta</taxon>
        <taxon>Spermatophyta</taxon>
        <taxon>Magnoliopsida</taxon>
        <taxon>eudicotyledons</taxon>
        <taxon>Gunneridae</taxon>
        <taxon>Pentapetalae</taxon>
        <taxon>asterids</taxon>
        <taxon>campanulids</taxon>
        <taxon>Asterales</taxon>
        <taxon>Asteraceae</taxon>
        <taxon>Cichorioideae</taxon>
        <taxon>Cichorieae</taxon>
        <taxon>Lactucinae</taxon>
        <taxon>Lactuca</taxon>
    </lineage>
</organism>
<dbReference type="SMART" id="SM00256">
    <property type="entry name" value="FBOX"/>
    <property type="match status" value="1"/>
</dbReference>
<dbReference type="NCBIfam" id="TIGR01640">
    <property type="entry name" value="F_box_assoc_1"/>
    <property type="match status" value="1"/>
</dbReference>
<gene>
    <name evidence="2" type="ORF">LSALG_LOCUS32750</name>
</gene>
<evidence type="ECO:0000313" key="2">
    <source>
        <dbReference type="EMBL" id="CAI9293744.1"/>
    </source>
</evidence>
<dbReference type="Proteomes" id="UP001177003">
    <property type="component" value="Chromosome 7"/>
</dbReference>
<reference evidence="2" key="1">
    <citation type="submission" date="2023-04" db="EMBL/GenBank/DDBJ databases">
        <authorList>
            <person name="Vijverberg K."/>
            <person name="Xiong W."/>
            <person name="Schranz E."/>
        </authorList>
    </citation>
    <scope>NUCLEOTIDE SEQUENCE</scope>
</reference>
<dbReference type="PANTHER" id="PTHR31672:SF13">
    <property type="entry name" value="F-BOX PROTEIN CPR30-LIKE"/>
    <property type="match status" value="1"/>
</dbReference>
<dbReference type="Pfam" id="PF08268">
    <property type="entry name" value="FBA_3"/>
    <property type="match status" value="1"/>
</dbReference>
<keyword evidence="3" id="KW-1185">Reference proteome</keyword>
<dbReference type="InterPro" id="IPR017451">
    <property type="entry name" value="F-box-assoc_interact_dom"/>
</dbReference>
<dbReference type="InterPro" id="IPR050796">
    <property type="entry name" value="SCF_F-box_component"/>
</dbReference>
<dbReference type="EMBL" id="OX465083">
    <property type="protein sequence ID" value="CAI9293744.1"/>
    <property type="molecule type" value="Genomic_DNA"/>
</dbReference>
<evidence type="ECO:0000259" key="1">
    <source>
        <dbReference type="PROSITE" id="PS50181"/>
    </source>
</evidence>
<protein>
    <recommendedName>
        <fullName evidence="1">F-box domain-containing protein</fullName>
    </recommendedName>
</protein>
<dbReference type="Gene3D" id="1.20.1280.50">
    <property type="match status" value="1"/>
</dbReference>
<sequence>MASKDDVSAIYESVGVGGKLVRMTLRVDNWTFSSVLLCDNTFVEKGGGMPPLPLLPHEASTKNGSLDNFHFSIGQDPKRSRDSPQCPATLENLPSDILLKIFIRLLAKQLAQMRCVSKSWNALLSQTSFIKSHLHHSINNNDRFLLIFYYNLLSLDPIPFTIHPCRFPHHELTNFIKLPPVIPDSEDTTTDMISVIGSVHGLICSRYSDNGIQIWNPSLSAVLTLPPHYIPSRGPYEIFFQFGFDPKTDDYKVVKVIGLTAPHIRQPDLLPYPVKEWLQVEVYSMRKGSWRFITQKFPLRVTEIFLPENVCVDGHDGHLHWLGYIGEEGDRLMIVAFDLGSETFSEMTLPVPDAVIDCNGCYPLGVLAGKLCFITWVADDDVCEVWVMEEYGVAESWVKRHVFLQFSYGAPSFGFTSHSEFVIEDDDRCLVLYDPIADREKVLEKYCPKFGTNKIVEYVDSLVWVTPSVR</sequence>
<dbReference type="PANTHER" id="PTHR31672">
    <property type="entry name" value="BNACNNG10540D PROTEIN"/>
    <property type="match status" value="1"/>
</dbReference>
<dbReference type="InterPro" id="IPR036047">
    <property type="entry name" value="F-box-like_dom_sf"/>
</dbReference>
<evidence type="ECO:0000313" key="3">
    <source>
        <dbReference type="Proteomes" id="UP001177003"/>
    </source>
</evidence>
<feature type="domain" description="F-box" evidence="1">
    <location>
        <begin position="87"/>
        <end position="133"/>
    </location>
</feature>